<evidence type="ECO:0000313" key="2">
    <source>
        <dbReference type="EMBL" id="KAF7266626.1"/>
    </source>
</evidence>
<keyword evidence="3" id="KW-1185">Reference proteome</keyword>
<dbReference type="InterPro" id="IPR009030">
    <property type="entry name" value="Growth_fac_rcpt_cys_sf"/>
</dbReference>
<dbReference type="SUPFAM" id="SSF57184">
    <property type="entry name" value="Growth factor receptor domain"/>
    <property type="match status" value="1"/>
</dbReference>
<dbReference type="InterPro" id="IPR006212">
    <property type="entry name" value="Furin_repeat"/>
</dbReference>
<sequence length="340" mass="39014">MFIDIGKTPKWNIHRPEVLAEYTAEPDCLRFGPKGCVKCTLLIVYPTRRCVDQCPFGYYPTWSNKADFMGQMCFHNGNFLGMSAHRLTIFVGVVSGIVISVLIVFIAVIYIKYRKKSFPQVSDTTSETDDTPERRDFLKQLETLKPYAQSYLDMLNDTRHQIRQLHLDGDNSAISAYKPVVRDLAKILLLLNRPIDNISIPDDWEHLFSWAEKTLKRYKRMSDNSQPQVAQLIDFLQTSSELDDHDYSVRGSITMSTFRPFGSSDSLQNANNKAFSSNFDSCHAQLKPEWKFEYSLVGNSSEFNPIAWKSSRDILGGPLFLDEDFYDLGLRPQDEITTEL</sequence>
<comment type="caution">
    <text evidence="2">The sequence shown here is derived from an EMBL/GenBank/DDBJ whole genome shotgun (WGS) entry which is preliminary data.</text>
</comment>
<reference evidence="2" key="1">
    <citation type="submission" date="2020-08" db="EMBL/GenBank/DDBJ databases">
        <title>Genome sequencing and assembly of the red palm weevil Rhynchophorus ferrugineus.</title>
        <authorList>
            <person name="Dias G.B."/>
            <person name="Bergman C.M."/>
            <person name="Manee M."/>
        </authorList>
    </citation>
    <scope>NUCLEOTIDE SEQUENCE</scope>
    <source>
        <strain evidence="2">AA-2017</strain>
        <tissue evidence="2">Whole larva</tissue>
    </source>
</reference>
<dbReference type="OrthoDB" id="7323052at2759"/>
<keyword evidence="1" id="KW-1133">Transmembrane helix</keyword>
<evidence type="ECO:0000313" key="3">
    <source>
        <dbReference type="Proteomes" id="UP000625711"/>
    </source>
</evidence>
<organism evidence="2 3">
    <name type="scientific">Rhynchophorus ferrugineus</name>
    <name type="common">Red palm weevil</name>
    <name type="synonym">Curculio ferrugineus</name>
    <dbReference type="NCBI Taxonomy" id="354439"/>
    <lineage>
        <taxon>Eukaryota</taxon>
        <taxon>Metazoa</taxon>
        <taxon>Ecdysozoa</taxon>
        <taxon>Arthropoda</taxon>
        <taxon>Hexapoda</taxon>
        <taxon>Insecta</taxon>
        <taxon>Pterygota</taxon>
        <taxon>Neoptera</taxon>
        <taxon>Endopterygota</taxon>
        <taxon>Coleoptera</taxon>
        <taxon>Polyphaga</taxon>
        <taxon>Cucujiformia</taxon>
        <taxon>Curculionidae</taxon>
        <taxon>Dryophthorinae</taxon>
        <taxon>Rhynchophorus</taxon>
    </lineage>
</organism>
<dbReference type="EMBL" id="JAACXV010014526">
    <property type="protein sequence ID" value="KAF7266626.1"/>
    <property type="molecule type" value="Genomic_DNA"/>
</dbReference>
<name>A0A834M3Q3_RHYFE</name>
<dbReference type="Proteomes" id="UP000625711">
    <property type="component" value="Unassembled WGS sequence"/>
</dbReference>
<gene>
    <name evidence="2" type="ORF">GWI33_020125</name>
</gene>
<keyword evidence="1" id="KW-0812">Transmembrane</keyword>
<dbReference type="CDD" id="cd00064">
    <property type="entry name" value="FU"/>
    <property type="match status" value="1"/>
</dbReference>
<proteinExistence type="predicted"/>
<protein>
    <submittedName>
        <fullName evidence="2">Uncharacterized protein</fullName>
    </submittedName>
</protein>
<accession>A0A834M3Q3</accession>
<evidence type="ECO:0000256" key="1">
    <source>
        <dbReference type="SAM" id="Phobius"/>
    </source>
</evidence>
<feature type="transmembrane region" description="Helical" evidence="1">
    <location>
        <begin position="87"/>
        <end position="111"/>
    </location>
</feature>
<keyword evidence="1" id="KW-0472">Membrane</keyword>
<dbReference type="AlphaFoldDB" id="A0A834M3Q3"/>